<reference evidence="2 3" key="1">
    <citation type="journal article" date="2018" name="Sci. Rep.">
        <title>Genomic signatures of local adaptation to the degree of environmental predictability in rotifers.</title>
        <authorList>
            <person name="Franch-Gras L."/>
            <person name="Hahn C."/>
            <person name="Garcia-Roger E.M."/>
            <person name="Carmona M.J."/>
            <person name="Serra M."/>
            <person name="Gomez A."/>
        </authorList>
    </citation>
    <scope>NUCLEOTIDE SEQUENCE [LARGE SCALE GENOMIC DNA]</scope>
    <source>
        <strain evidence="2">HYR1</strain>
    </source>
</reference>
<proteinExistence type="predicted"/>
<name>A0A3M7RYK3_BRAPC</name>
<dbReference type="Proteomes" id="UP000276133">
    <property type="component" value="Unassembled WGS sequence"/>
</dbReference>
<comment type="caution">
    <text evidence="2">The sequence shown here is derived from an EMBL/GenBank/DDBJ whole genome shotgun (WGS) entry which is preliminary data.</text>
</comment>
<accession>A0A3M7RYK3</accession>
<sequence length="77" mass="8700">MKIKTFFFSYLLISLIKVKLSADGTKIGKKQKSLLNMKIKKILIFSGLLVGFYSSVRLPKSYFGLVVFGSNTIKSFK</sequence>
<dbReference type="EMBL" id="REGN01002375">
    <property type="protein sequence ID" value="RNA28530.1"/>
    <property type="molecule type" value="Genomic_DNA"/>
</dbReference>
<evidence type="ECO:0000313" key="3">
    <source>
        <dbReference type="Proteomes" id="UP000276133"/>
    </source>
</evidence>
<feature type="chain" id="PRO_5018180042" evidence="1">
    <location>
        <begin position="23"/>
        <end position="77"/>
    </location>
</feature>
<protein>
    <submittedName>
        <fullName evidence="2">Uncharacterized protein</fullName>
    </submittedName>
</protein>
<feature type="signal peptide" evidence="1">
    <location>
        <begin position="1"/>
        <end position="22"/>
    </location>
</feature>
<organism evidence="2 3">
    <name type="scientific">Brachionus plicatilis</name>
    <name type="common">Marine rotifer</name>
    <name type="synonym">Brachionus muelleri</name>
    <dbReference type="NCBI Taxonomy" id="10195"/>
    <lineage>
        <taxon>Eukaryota</taxon>
        <taxon>Metazoa</taxon>
        <taxon>Spiralia</taxon>
        <taxon>Gnathifera</taxon>
        <taxon>Rotifera</taxon>
        <taxon>Eurotatoria</taxon>
        <taxon>Monogononta</taxon>
        <taxon>Pseudotrocha</taxon>
        <taxon>Ploima</taxon>
        <taxon>Brachionidae</taxon>
        <taxon>Brachionus</taxon>
    </lineage>
</organism>
<evidence type="ECO:0000313" key="2">
    <source>
        <dbReference type="EMBL" id="RNA28530.1"/>
    </source>
</evidence>
<evidence type="ECO:0000256" key="1">
    <source>
        <dbReference type="SAM" id="SignalP"/>
    </source>
</evidence>
<dbReference type="AlphaFoldDB" id="A0A3M7RYK3"/>
<gene>
    <name evidence="2" type="ORF">BpHYR1_036800</name>
</gene>
<keyword evidence="3" id="KW-1185">Reference proteome</keyword>
<keyword evidence="1" id="KW-0732">Signal</keyword>